<evidence type="ECO:0000313" key="2">
    <source>
        <dbReference type="EMBL" id="QBF83254.1"/>
    </source>
</evidence>
<dbReference type="EMBL" id="CP036200">
    <property type="protein sequence ID" value="QBF83254.1"/>
    <property type="molecule type" value="Genomic_DNA"/>
</dbReference>
<dbReference type="AlphaFoldDB" id="A0A411PIF8"/>
<gene>
    <name evidence="2" type="primary">ampE</name>
    <name evidence="2" type="ORF">EXU30_11500</name>
</gene>
<feature type="transmembrane region" description="Helical" evidence="1">
    <location>
        <begin position="68"/>
        <end position="91"/>
    </location>
</feature>
<dbReference type="RefSeq" id="WP_130600182.1">
    <property type="nucleotide sequence ID" value="NZ_CP036200.1"/>
</dbReference>
<dbReference type="Pfam" id="PF17113">
    <property type="entry name" value="AmpE"/>
    <property type="match status" value="1"/>
</dbReference>
<proteinExistence type="predicted"/>
<dbReference type="PANTHER" id="PTHR38684">
    <property type="entry name" value="PROTEIN AMPE"/>
    <property type="match status" value="1"/>
</dbReference>
<dbReference type="OrthoDB" id="9811967at2"/>
<dbReference type="NCBIfam" id="NF008219">
    <property type="entry name" value="PRK10987.1"/>
    <property type="match status" value="1"/>
</dbReference>
<keyword evidence="1" id="KW-1133">Transmembrane helix</keyword>
<dbReference type="GO" id="GO:0005886">
    <property type="term" value="C:plasma membrane"/>
    <property type="evidence" value="ECO:0007669"/>
    <property type="project" value="TreeGrafter"/>
</dbReference>
<dbReference type="PANTHER" id="PTHR38684:SF1">
    <property type="entry name" value="PROTEIN AMPE"/>
    <property type="match status" value="1"/>
</dbReference>
<evidence type="ECO:0000256" key="1">
    <source>
        <dbReference type="SAM" id="Phobius"/>
    </source>
</evidence>
<sequence>MALFSFLVAMFVERLKFLPAFLQFDELMRQYQQSFWRVDSLTHTHIALIAIAIPAVCVFAIRYLLDGLFFDVFSLAFSVFIAVICLSHQSIRHIFKKYIQAACRGDVQACFIYAGKLDCHECLKAVNENELGKRVGETVAWINYRYYGAVALYFVVFGPVGAVLYCSVRYYHDLLAMHKVENTWVELLLLALDWLPSRIFSFGYVLSGQFSQGFGAWRRTALTLHANAKDVVSKTAMAAEELPEQSDAPVCVRSTLALLALSKRNLLLLVTMLSVLTIFGVVS</sequence>
<feature type="transmembrane region" description="Helical" evidence="1">
    <location>
        <begin position="41"/>
        <end position="61"/>
    </location>
</feature>
<name>A0A411PIF8_9GAMM</name>
<keyword evidence="1" id="KW-0472">Membrane</keyword>
<protein>
    <submittedName>
        <fullName evidence="2">Beta-lactamase regulator AmpE</fullName>
    </submittedName>
</protein>
<keyword evidence="1" id="KW-0812">Transmembrane</keyword>
<feature type="transmembrane region" description="Helical" evidence="1">
    <location>
        <begin position="266"/>
        <end position="282"/>
    </location>
</feature>
<dbReference type="InterPro" id="IPR031347">
    <property type="entry name" value="AmpE"/>
</dbReference>
<dbReference type="KEGG" id="smai:EXU30_11500"/>
<keyword evidence="3" id="KW-1185">Reference proteome</keyword>
<dbReference type="GO" id="GO:0046677">
    <property type="term" value="P:response to antibiotic"/>
    <property type="evidence" value="ECO:0007669"/>
    <property type="project" value="TreeGrafter"/>
</dbReference>
<dbReference type="Proteomes" id="UP000291106">
    <property type="component" value="Chromosome"/>
</dbReference>
<reference evidence="2 3" key="1">
    <citation type="submission" date="2019-02" db="EMBL/GenBank/DDBJ databases">
        <title>Shewanella sp. D4-2 isolated from Dokdo Island.</title>
        <authorList>
            <person name="Baek K."/>
        </authorList>
    </citation>
    <scope>NUCLEOTIDE SEQUENCE [LARGE SCALE GENOMIC DNA]</scope>
    <source>
        <strain evidence="2 3">D4-2</strain>
    </source>
</reference>
<dbReference type="InterPro" id="IPR052966">
    <property type="entry name" value="Beta-lactamase_Reg"/>
</dbReference>
<feature type="transmembrane region" description="Helical" evidence="1">
    <location>
        <begin position="146"/>
        <end position="168"/>
    </location>
</feature>
<evidence type="ECO:0000313" key="3">
    <source>
        <dbReference type="Proteomes" id="UP000291106"/>
    </source>
</evidence>
<accession>A0A411PIF8</accession>
<organism evidence="2 3">
    <name type="scientific">Shewanella maritima</name>
    <dbReference type="NCBI Taxonomy" id="2520507"/>
    <lineage>
        <taxon>Bacteria</taxon>
        <taxon>Pseudomonadati</taxon>
        <taxon>Pseudomonadota</taxon>
        <taxon>Gammaproteobacteria</taxon>
        <taxon>Alteromonadales</taxon>
        <taxon>Shewanellaceae</taxon>
        <taxon>Shewanella</taxon>
    </lineage>
</organism>